<dbReference type="Gene3D" id="3.40.1530.20">
    <property type="entry name" value="Protein of unknown function (DUF1491)"/>
    <property type="match status" value="1"/>
</dbReference>
<keyword evidence="2" id="KW-1185">Reference proteome</keyword>
<dbReference type="EMBL" id="CP030918">
    <property type="protein sequence ID" value="AXC48748.1"/>
    <property type="molecule type" value="Genomic_DNA"/>
</dbReference>
<dbReference type="Pfam" id="PF07372">
    <property type="entry name" value="DUF1491"/>
    <property type="match status" value="1"/>
</dbReference>
<dbReference type="OrthoDB" id="9809136at2"/>
<organism evidence="1 2">
    <name type="scientific">Paracoccus suum</name>
    <dbReference type="NCBI Taxonomy" id="2259340"/>
    <lineage>
        <taxon>Bacteria</taxon>
        <taxon>Pseudomonadati</taxon>
        <taxon>Pseudomonadota</taxon>
        <taxon>Alphaproteobacteria</taxon>
        <taxon>Rhodobacterales</taxon>
        <taxon>Paracoccaceae</taxon>
        <taxon>Paracoccus</taxon>
    </lineage>
</organism>
<name>A0A344PH93_9RHOB</name>
<accession>A0A344PH93</accession>
<dbReference type="KEGG" id="pars:DRW48_02730"/>
<dbReference type="AlphaFoldDB" id="A0A344PH93"/>
<dbReference type="Proteomes" id="UP000252023">
    <property type="component" value="Chromosome"/>
</dbReference>
<protein>
    <submittedName>
        <fullName evidence="1">DUF1491 family protein</fullName>
    </submittedName>
</protein>
<evidence type="ECO:0000313" key="1">
    <source>
        <dbReference type="EMBL" id="AXC48748.1"/>
    </source>
</evidence>
<proteinExistence type="predicted"/>
<sequence>MSTPRLATGLWVSAWLHGLDLAGRAGYVLRRGDSTAGAVLVKCASLDGRAALWARQWDYKTDTTEWQRRDEGTEAEIDAIMTRARAADPDLWLLETEARNGDPMLID</sequence>
<evidence type="ECO:0000313" key="2">
    <source>
        <dbReference type="Proteomes" id="UP000252023"/>
    </source>
</evidence>
<dbReference type="InterPro" id="IPR009964">
    <property type="entry name" value="DUF1491"/>
</dbReference>
<reference evidence="2" key="1">
    <citation type="submission" date="2018-07" db="EMBL/GenBank/DDBJ databases">
        <title>Genome sequencing of Paracoccus sp. SC2-6.</title>
        <authorList>
            <person name="Heo J."/>
            <person name="Kim S.-J."/>
            <person name="Kwon S.-W."/>
        </authorList>
    </citation>
    <scope>NUCLEOTIDE SEQUENCE [LARGE SCALE GENOMIC DNA]</scope>
    <source>
        <strain evidence="2">SC2-6</strain>
    </source>
</reference>
<dbReference type="RefSeq" id="WP_114075067.1">
    <property type="nucleotide sequence ID" value="NZ_CP030918.1"/>
</dbReference>
<gene>
    <name evidence="1" type="ORF">DRW48_02730</name>
</gene>